<dbReference type="GO" id="GO:0003700">
    <property type="term" value="F:DNA-binding transcription factor activity"/>
    <property type="evidence" value="ECO:0000318"/>
    <property type="project" value="GO_Central"/>
</dbReference>
<feature type="region of interest" description="Disordered" evidence="6">
    <location>
        <begin position="235"/>
        <end position="282"/>
    </location>
</feature>
<dbReference type="GO" id="GO:0006355">
    <property type="term" value="P:regulation of DNA-templated transcription"/>
    <property type="evidence" value="ECO:0000318"/>
    <property type="project" value="GO_Central"/>
</dbReference>
<feature type="region of interest" description="Disordered" evidence="6">
    <location>
        <begin position="40"/>
        <end position="123"/>
    </location>
</feature>
<keyword evidence="2" id="KW-0805">Transcription regulation</keyword>
<evidence type="ECO:0000256" key="1">
    <source>
        <dbReference type="ARBA" id="ARBA00004123"/>
    </source>
</evidence>
<dbReference type="Gramene" id="HORVU.MOREX.r3.5HG0511790.1">
    <property type="protein sequence ID" value="HORVU.MOREX.r3.5HG0511790.1"/>
    <property type="gene ID" value="HORVU.MOREX.r3.5HG0511790"/>
</dbReference>
<dbReference type="Proteomes" id="UP000011116">
    <property type="component" value="Chromosome 5H"/>
</dbReference>
<evidence type="ECO:0000256" key="5">
    <source>
        <dbReference type="ARBA" id="ARBA00023242"/>
    </source>
</evidence>
<dbReference type="GO" id="GO:0005634">
    <property type="term" value="C:nucleus"/>
    <property type="evidence" value="ECO:0000318"/>
    <property type="project" value="GO_Central"/>
</dbReference>
<dbReference type="AlphaFoldDB" id="A0A8I6Y6C3"/>
<accession>A0A8I6Y6C3</accession>
<dbReference type="FunFam" id="2.20.25.80:FF:000003">
    <property type="entry name" value="WRKY transcription factor 57"/>
    <property type="match status" value="1"/>
</dbReference>
<sequence length="305" mass="32051">MAGAAGERPEGVGGGGDWPPFAGDAFAEYSSSVFAELGGWPDGLGAGTGELQSLDLPEASASASVPLARPDEMLPAASSCSSGDGAPAAATENADRPQSAADAASMKPAAATATKKGQKRARQQRFAFVTKSEVDHLEDGYRWRKYGQKAVKNSPFPRSYYRCTNSKCTVKKRVERSSEDPTVVITTYEGQHCHHQTSFQRGGGMHFHGAATVALAEQMSFVPTQQLYNLPPLRRLQMNPGSSESAVSSMPPSLQQLNGGDDLGRSTSYSPTASAVQTPSSLVPPDVSFDMGLLGDIVPPGVRNG</sequence>
<reference evidence="8" key="2">
    <citation type="submission" date="2020-10" db="EMBL/GenBank/DDBJ databases">
        <authorList>
            <person name="Scholz U."/>
            <person name="Mascher M."/>
            <person name="Fiebig A."/>
        </authorList>
    </citation>
    <scope>NUCLEOTIDE SEQUENCE [LARGE SCALE GENOMIC DNA]</scope>
    <source>
        <strain evidence="8">cv. Morex</strain>
    </source>
</reference>
<evidence type="ECO:0000313" key="9">
    <source>
        <dbReference type="Proteomes" id="UP000011116"/>
    </source>
</evidence>
<keyword evidence="5" id="KW-0539">Nucleus</keyword>
<reference evidence="8" key="3">
    <citation type="submission" date="2022-01" db="UniProtKB">
        <authorList>
            <consortium name="EnsemblPlants"/>
        </authorList>
    </citation>
    <scope>IDENTIFICATION</scope>
    <source>
        <strain evidence="8">subsp. vulgare</strain>
    </source>
</reference>
<evidence type="ECO:0000259" key="7">
    <source>
        <dbReference type="PROSITE" id="PS50811"/>
    </source>
</evidence>
<evidence type="ECO:0000256" key="3">
    <source>
        <dbReference type="ARBA" id="ARBA00023125"/>
    </source>
</evidence>
<dbReference type="SMART" id="SM00774">
    <property type="entry name" value="WRKY"/>
    <property type="match status" value="1"/>
</dbReference>
<feature type="compositionally biased region" description="Low complexity" evidence="6">
    <location>
        <begin position="240"/>
        <end position="253"/>
    </location>
</feature>
<dbReference type="Pfam" id="PF03106">
    <property type="entry name" value="WRKY"/>
    <property type="match status" value="1"/>
</dbReference>
<comment type="subcellular location">
    <subcellularLocation>
        <location evidence="1">Nucleus</location>
    </subcellularLocation>
</comment>
<dbReference type="Gene3D" id="2.20.25.80">
    <property type="entry name" value="WRKY domain"/>
    <property type="match status" value="1"/>
</dbReference>
<dbReference type="PANTHER" id="PTHR31221">
    <property type="entry name" value="WRKY TRANSCRIPTION FACTOR PROTEIN 1-RELATED"/>
    <property type="match status" value="1"/>
</dbReference>
<feature type="compositionally biased region" description="Polar residues" evidence="6">
    <location>
        <begin position="265"/>
        <end position="281"/>
    </location>
</feature>
<evidence type="ECO:0000256" key="2">
    <source>
        <dbReference type="ARBA" id="ARBA00023015"/>
    </source>
</evidence>
<dbReference type="SMR" id="A0A8I6Y6C3"/>
<dbReference type="InterPro" id="IPR044810">
    <property type="entry name" value="WRKY_plant"/>
</dbReference>
<evidence type="ECO:0000256" key="4">
    <source>
        <dbReference type="ARBA" id="ARBA00023163"/>
    </source>
</evidence>
<feature type="region of interest" description="Disordered" evidence="6">
    <location>
        <begin position="1"/>
        <end position="22"/>
    </location>
</feature>
<dbReference type="PANTHER" id="PTHR31221:SF334">
    <property type="entry name" value="WRKY TRANSCRIPTION FACTOR 57-RELATED"/>
    <property type="match status" value="1"/>
</dbReference>
<evidence type="ECO:0000313" key="8">
    <source>
        <dbReference type="EnsemblPlants" id="HORVU.MOREX.r3.5HG0511790.1"/>
    </source>
</evidence>
<name>A0A8I6Y6C3_HORVV</name>
<evidence type="ECO:0000256" key="6">
    <source>
        <dbReference type="SAM" id="MobiDB-lite"/>
    </source>
</evidence>
<dbReference type="PROSITE" id="PS50811">
    <property type="entry name" value="WRKY"/>
    <property type="match status" value="1"/>
</dbReference>
<proteinExistence type="predicted"/>
<organism evidence="8 9">
    <name type="scientific">Hordeum vulgare subsp. vulgare</name>
    <name type="common">Domesticated barley</name>
    <dbReference type="NCBI Taxonomy" id="112509"/>
    <lineage>
        <taxon>Eukaryota</taxon>
        <taxon>Viridiplantae</taxon>
        <taxon>Streptophyta</taxon>
        <taxon>Embryophyta</taxon>
        <taxon>Tracheophyta</taxon>
        <taxon>Spermatophyta</taxon>
        <taxon>Magnoliopsida</taxon>
        <taxon>Liliopsida</taxon>
        <taxon>Poales</taxon>
        <taxon>Poaceae</taxon>
        <taxon>BOP clade</taxon>
        <taxon>Pooideae</taxon>
        <taxon>Triticodae</taxon>
        <taxon>Triticeae</taxon>
        <taxon>Hordeinae</taxon>
        <taxon>Hordeum</taxon>
    </lineage>
</organism>
<dbReference type="EnsemblPlants" id="HORVU.MOREX.r3.5HG0511790.1">
    <property type="protein sequence ID" value="HORVU.MOREX.r3.5HG0511790.1"/>
    <property type="gene ID" value="HORVU.MOREX.r3.5HG0511790"/>
</dbReference>
<protein>
    <recommendedName>
        <fullName evidence="7">WRKY domain-containing protein</fullName>
    </recommendedName>
</protein>
<keyword evidence="9" id="KW-1185">Reference proteome</keyword>
<feature type="domain" description="WRKY" evidence="7">
    <location>
        <begin position="132"/>
        <end position="197"/>
    </location>
</feature>
<feature type="compositionally biased region" description="Low complexity" evidence="6">
    <location>
        <begin position="100"/>
        <end position="115"/>
    </location>
</feature>
<dbReference type="GO" id="GO:0000976">
    <property type="term" value="F:transcription cis-regulatory region binding"/>
    <property type="evidence" value="ECO:0000318"/>
    <property type="project" value="GO_Central"/>
</dbReference>
<keyword evidence="4" id="KW-0804">Transcription</keyword>
<dbReference type="SUPFAM" id="SSF118290">
    <property type="entry name" value="WRKY DNA-binding domain"/>
    <property type="match status" value="1"/>
</dbReference>
<reference evidence="9" key="1">
    <citation type="journal article" date="2012" name="Nature">
        <title>A physical, genetic and functional sequence assembly of the barley genome.</title>
        <authorList>
            <consortium name="The International Barley Genome Sequencing Consortium"/>
            <person name="Mayer K.F."/>
            <person name="Waugh R."/>
            <person name="Brown J.W."/>
            <person name="Schulman A."/>
            <person name="Langridge P."/>
            <person name="Platzer M."/>
            <person name="Fincher G.B."/>
            <person name="Muehlbauer G.J."/>
            <person name="Sato K."/>
            <person name="Close T.J."/>
            <person name="Wise R.P."/>
            <person name="Stein N."/>
        </authorList>
    </citation>
    <scope>NUCLEOTIDE SEQUENCE [LARGE SCALE GENOMIC DNA]</scope>
    <source>
        <strain evidence="9">cv. Morex</strain>
    </source>
</reference>
<dbReference type="InterPro" id="IPR003657">
    <property type="entry name" value="WRKY_dom"/>
</dbReference>
<dbReference type="InterPro" id="IPR036576">
    <property type="entry name" value="WRKY_dom_sf"/>
</dbReference>
<keyword evidence="3" id="KW-0238">DNA-binding</keyword>